<comment type="subcellular location">
    <subcellularLocation>
        <location evidence="1">Cell envelope</location>
    </subcellularLocation>
</comment>
<dbReference type="PANTHER" id="PTHR35936">
    <property type="entry name" value="MEMBRANE-BOUND LYTIC MUREIN TRANSGLYCOSYLASE F"/>
    <property type="match status" value="1"/>
</dbReference>
<evidence type="ECO:0000313" key="8">
    <source>
        <dbReference type="Proteomes" id="UP001597267"/>
    </source>
</evidence>
<dbReference type="Pfam" id="PF00497">
    <property type="entry name" value="SBP_bac_3"/>
    <property type="match status" value="1"/>
</dbReference>
<evidence type="ECO:0000256" key="1">
    <source>
        <dbReference type="ARBA" id="ARBA00004196"/>
    </source>
</evidence>
<evidence type="ECO:0000313" key="7">
    <source>
        <dbReference type="EMBL" id="MFD1672614.1"/>
    </source>
</evidence>
<accession>A0ABW4J8D9</accession>
<reference evidence="8" key="1">
    <citation type="journal article" date="2019" name="Int. J. Syst. Evol. Microbiol.">
        <title>The Global Catalogue of Microorganisms (GCM) 10K type strain sequencing project: providing services to taxonomists for standard genome sequencing and annotation.</title>
        <authorList>
            <consortium name="The Broad Institute Genomics Platform"/>
            <consortium name="The Broad Institute Genome Sequencing Center for Infectious Disease"/>
            <person name="Wu L."/>
            <person name="Ma J."/>
        </authorList>
    </citation>
    <scope>NUCLEOTIDE SEQUENCE [LARGE SCALE GENOMIC DNA]</scope>
    <source>
        <strain evidence="8">CCM 8896</strain>
    </source>
</reference>
<comment type="similarity">
    <text evidence="2 4">Belongs to the bacterial solute-binding protein 3 family.</text>
</comment>
<dbReference type="PROSITE" id="PS01039">
    <property type="entry name" value="SBP_BACTERIAL_3"/>
    <property type="match status" value="1"/>
</dbReference>
<keyword evidence="8" id="KW-1185">Reference proteome</keyword>
<dbReference type="InterPro" id="IPR018313">
    <property type="entry name" value="SBP_3_CS"/>
</dbReference>
<organism evidence="7 8">
    <name type="scientific">Agrilactobacillus yilanensis</name>
    <dbReference type="NCBI Taxonomy" id="2485997"/>
    <lineage>
        <taxon>Bacteria</taxon>
        <taxon>Bacillati</taxon>
        <taxon>Bacillota</taxon>
        <taxon>Bacilli</taxon>
        <taxon>Lactobacillales</taxon>
        <taxon>Lactobacillaceae</taxon>
        <taxon>Agrilactobacillus</taxon>
    </lineage>
</organism>
<dbReference type="RefSeq" id="WP_125711822.1">
    <property type="nucleotide sequence ID" value="NZ_JBHTOP010000026.1"/>
</dbReference>
<dbReference type="EMBL" id="JBHTOP010000026">
    <property type="protein sequence ID" value="MFD1672614.1"/>
    <property type="molecule type" value="Genomic_DNA"/>
</dbReference>
<feature type="domain" description="Solute-binding protein family 3/N-terminal" evidence="6">
    <location>
        <begin position="45"/>
        <end position="266"/>
    </location>
</feature>
<dbReference type="PANTHER" id="PTHR35936:SF34">
    <property type="entry name" value="ABC TRANSPORTER EXTRACELLULAR-BINDING PROTEIN YCKB-RELATED"/>
    <property type="match status" value="1"/>
</dbReference>
<gene>
    <name evidence="7" type="ORF">ACFQ5M_10920</name>
</gene>
<proteinExistence type="inferred from homology"/>
<dbReference type="Gene3D" id="3.40.190.10">
    <property type="entry name" value="Periplasmic binding protein-like II"/>
    <property type="match status" value="2"/>
</dbReference>
<feature type="signal peptide" evidence="5">
    <location>
        <begin position="1"/>
        <end position="23"/>
    </location>
</feature>
<comment type="caution">
    <text evidence="7">The sequence shown here is derived from an EMBL/GenBank/DDBJ whole genome shotgun (WGS) entry which is preliminary data.</text>
</comment>
<keyword evidence="3 5" id="KW-0732">Signal</keyword>
<evidence type="ECO:0000256" key="4">
    <source>
        <dbReference type="RuleBase" id="RU003744"/>
    </source>
</evidence>
<dbReference type="Proteomes" id="UP001597267">
    <property type="component" value="Unassembled WGS sequence"/>
</dbReference>
<protein>
    <submittedName>
        <fullName evidence="7">Transporter substrate-binding domain-containing protein</fullName>
    </submittedName>
</protein>
<evidence type="ECO:0000259" key="6">
    <source>
        <dbReference type="SMART" id="SM00062"/>
    </source>
</evidence>
<sequence length="270" mass="29511">MKKHFKILSAVVAVLGLSMALTACGNSSKSSKSSDYKSELKDSKTLTIGLEGTFAPYSYREDGKLTGFEVDLGKAVAKKLDVKAKFVPTKWDSLIAGLGSKKFDAVLNNITVTKARKKQYIFSTPYIYSRSVLITKDDNTTITNVKDIKGKKMAEGTGTENEKTATKFGATIVPSNAFENSLALVRQGRADGTINSRESFLTYQKDNGTDDLKYKLIPESQVPASKVSVMFNKQSPALQKKVNKALKELKDDGTLAKLSKEYFGGDITKD</sequence>
<dbReference type="SMART" id="SM00062">
    <property type="entry name" value="PBPb"/>
    <property type="match status" value="1"/>
</dbReference>
<feature type="chain" id="PRO_5045182735" evidence="5">
    <location>
        <begin position="24"/>
        <end position="270"/>
    </location>
</feature>
<dbReference type="PROSITE" id="PS51257">
    <property type="entry name" value="PROKAR_LIPOPROTEIN"/>
    <property type="match status" value="1"/>
</dbReference>
<evidence type="ECO:0000256" key="5">
    <source>
        <dbReference type="SAM" id="SignalP"/>
    </source>
</evidence>
<evidence type="ECO:0000256" key="2">
    <source>
        <dbReference type="ARBA" id="ARBA00010333"/>
    </source>
</evidence>
<name>A0ABW4J8D9_9LACO</name>
<dbReference type="SUPFAM" id="SSF53850">
    <property type="entry name" value="Periplasmic binding protein-like II"/>
    <property type="match status" value="1"/>
</dbReference>
<dbReference type="InterPro" id="IPR001638">
    <property type="entry name" value="Solute-binding_3/MltF_N"/>
</dbReference>
<evidence type="ECO:0000256" key="3">
    <source>
        <dbReference type="ARBA" id="ARBA00022729"/>
    </source>
</evidence>